<dbReference type="InterPro" id="IPR056884">
    <property type="entry name" value="NPHP3-like_N"/>
</dbReference>
<evidence type="ECO:0000259" key="2">
    <source>
        <dbReference type="Pfam" id="PF24883"/>
    </source>
</evidence>
<evidence type="ECO:0000313" key="4">
    <source>
        <dbReference type="Proteomes" id="UP000008370"/>
    </source>
</evidence>
<dbReference type="InterPro" id="IPR027417">
    <property type="entry name" value="P-loop_NTPase"/>
</dbReference>
<organism evidence="3 4">
    <name type="scientific">Phanerochaete carnosa (strain HHB-10118-sp)</name>
    <name type="common">White-rot fungus</name>
    <name type="synonym">Peniophora carnosa</name>
    <dbReference type="NCBI Taxonomy" id="650164"/>
    <lineage>
        <taxon>Eukaryota</taxon>
        <taxon>Fungi</taxon>
        <taxon>Dikarya</taxon>
        <taxon>Basidiomycota</taxon>
        <taxon>Agaricomycotina</taxon>
        <taxon>Agaricomycetes</taxon>
        <taxon>Polyporales</taxon>
        <taxon>Phanerochaetaceae</taxon>
        <taxon>Phanerochaete</taxon>
    </lineage>
</organism>
<dbReference type="HOGENOM" id="CLU_000288_6_10_1"/>
<feature type="non-terminal residue" evidence="3">
    <location>
        <position position="1"/>
    </location>
</feature>
<dbReference type="Pfam" id="PF24883">
    <property type="entry name" value="NPHP3_N"/>
    <property type="match status" value="1"/>
</dbReference>
<dbReference type="SUPFAM" id="SSF52540">
    <property type="entry name" value="P-loop containing nucleoside triphosphate hydrolases"/>
    <property type="match status" value="1"/>
</dbReference>
<dbReference type="KEGG" id="pco:PHACADRAFT_58877"/>
<feature type="non-terminal residue" evidence="3">
    <location>
        <position position="226"/>
    </location>
</feature>
<keyword evidence="4" id="KW-1185">Reference proteome</keyword>
<dbReference type="GeneID" id="18920116"/>
<dbReference type="OrthoDB" id="2658414at2759"/>
<keyword evidence="1" id="KW-0677">Repeat</keyword>
<protein>
    <recommendedName>
        <fullName evidence="2">Nephrocystin 3-like N-terminal domain-containing protein</fullName>
    </recommendedName>
</protein>
<dbReference type="InParanoid" id="K5WKY6"/>
<gene>
    <name evidence="3" type="ORF">PHACADRAFT_58877</name>
</gene>
<proteinExistence type="predicted"/>
<dbReference type="AlphaFoldDB" id="K5WKY6"/>
<reference evidence="3 4" key="1">
    <citation type="journal article" date="2012" name="BMC Genomics">
        <title>Comparative genomics of the white-rot fungi, Phanerochaete carnosa and P. chrysosporium, to elucidate the genetic basis of the distinct wood types they colonize.</title>
        <authorList>
            <person name="Suzuki H."/>
            <person name="MacDonald J."/>
            <person name="Syed K."/>
            <person name="Salamov A."/>
            <person name="Hori C."/>
            <person name="Aerts A."/>
            <person name="Henrissat B."/>
            <person name="Wiebenga A."/>
            <person name="vanKuyk P.A."/>
            <person name="Barry K."/>
            <person name="Lindquist E."/>
            <person name="LaButti K."/>
            <person name="Lapidus A."/>
            <person name="Lucas S."/>
            <person name="Coutinho P."/>
            <person name="Gong Y."/>
            <person name="Samejima M."/>
            <person name="Mahadevan R."/>
            <person name="Abou-Zaid M."/>
            <person name="de Vries R.P."/>
            <person name="Igarashi K."/>
            <person name="Yadav J.S."/>
            <person name="Grigoriev I.V."/>
            <person name="Master E.R."/>
        </authorList>
    </citation>
    <scope>NUCLEOTIDE SEQUENCE [LARGE SCALE GENOMIC DNA]</scope>
    <source>
        <strain evidence="3 4">HHB-10118-sp</strain>
    </source>
</reference>
<feature type="domain" description="Nephrocystin 3-like N-terminal" evidence="2">
    <location>
        <begin position="1"/>
        <end position="143"/>
    </location>
</feature>
<evidence type="ECO:0000313" key="3">
    <source>
        <dbReference type="EMBL" id="EKM60085.1"/>
    </source>
</evidence>
<dbReference type="Gene3D" id="3.40.50.300">
    <property type="entry name" value="P-loop containing nucleotide triphosphate hydrolases"/>
    <property type="match status" value="1"/>
</dbReference>
<dbReference type="EMBL" id="JH930469">
    <property type="protein sequence ID" value="EKM60085.1"/>
    <property type="molecule type" value="Genomic_DNA"/>
</dbReference>
<dbReference type="STRING" id="650164.K5WKY6"/>
<sequence length="226" mass="25677">LWLNGAPGTGKTTISYTAAKRWHDRGILGASFFCSRSGADCSKPSMIFTTIAYRLGLFYEPYKDRVMEILMKDPDLVNSQISRQFEELILRPLALFRDKFPPCVVVIDALDECRQPQVTSTILSTLLRHAEDLLPLRFLVTSRPERDIVTTFDAPGYCNAFGKLLLHAIELRLVTTADIKRYLTVSLSEIRRYFDLAESWPKEADIEILSKMANGLFIYAATIVKF</sequence>
<accession>K5WKY6</accession>
<evidence type="ECO:0000256" key="1">
    <source>
        <dbReference type="ARBA" id="ARBA00022737"/>
    </source>
</evidence>
<dbReference type="Proteomes" id="UP000008370">
    <property type="component" value="Unassembled WGS sequence"/>
</dbReference>
<dbReference type="RefSeq" id="XP_007391468.1">
    <property type="nucleotide sequence ID" value="XM_007391406.1"/>
</dbReference>
<dbReference type="PANTHER" id="PTHR10039">
    <property type="entry name" value="AMELOGENIN"/>
    <property type="match status" value="1"/>
</dbReference>
<name>K5WKY6_PHACS</name>
<dbReference type="PANTHER" id="PTHR10039:SF14">
    <property type="entry name" value="NACHT DOMAIN-CONTAINING PROTEIN"/>
    <property type="match status" value="1"/>
</dbReference>